<evidence type="ECO:0000256" key="3">
    <source>
        <dbReference type="ARBA" id="ARBA00022452"/>
    </source>
</evidence>
<dbReference type="PROSITE" id="PS52016">
    <property type="entry name" value="TONB_DEPENDENT_REC_3"/>
    <property type="match status" value="1"/>
</dbReference>
<protein>
    <submittedName>
        <fullName evidence="15">TonB-dependent receptor</fullName>
    </submittedName>
</protein>
<dbReference type="Pfam" id="PF07715">
    <property type="entry name" value="Plug"/>
    <property type="match status" value="1"/>
</dbReference>
<proteinExistence type="inferred from homology"/>
<feature type="domain" description="TonB-dependent receptor-like beta-barrel" evidence="13">
    <location>
        <begin position="249"/>
        <end position="655"/>
    </location>
</feature>
<keyword evidence="5 12" id="KW-0732">Signal</keyword>
<organism evidence="15 16">
    <name type="scientific">Pedobacter cryoconitis</name>
    <dbReference type="NCBI Taxonomy" id="188932"/>
    <lineage>
        <taxon>Bacteria</taxon>
        <taxon>Pseudomonadati</taxon>
        <taxon>Bacteroidota</taxon>
        <taxon>Sphingobacteriia</taxon>
        <taxon>Sphingobacteriales</taxon>
        <taxon>Sphingobacteriaceae</taxon>
        <taxon>Pedobacter</taxon>
    </lineage>
</organism>
<dbReference type="RefSeq" id="WP_084359219.1">
    <property type="nucleotide sequence ID" value="NZ_CP014504.1"/>
</dbReference>
<keyword evidence="9 10" id="KW-0998">Cell outer membrane</keyword>
<evidence type="ECO:0000256" key="1">
    <source>
        <dbReference type="ARBA" id="ARBA00004571"/>
    </source>
</evidence>
<dbReference type="InterPro" id="IPR012910">
    <property type="entry name" value="Plug_dom"/>
</dbReference>
<feature type="domain" description="TonB-dependent receptor plug" evidence="14">
    <location>
        <begin position="53"/>
        <end position="156"/>
    </location>
</feature>
<keyword evidence="7 10" id="KW-0472">Membrane</keyword>
<evidence type="ECO:0000256" key="11">
    <source>
        <dbReference type="RuleBase" id="RU003357"/>
    </source>
</evidence>
<dbReference type="PATRIC" id="fig|188932.3.peg.2457"/>
<dbReference type="SUPFAM" id="SSF56935">
    <property type="entry name" value="Porins"/>
    <property type="match status" value="1"/>
</dbReference>
<feature type="chain" id="PRO_5007280425" evidence="12">
    <location>
        <begin position="20"/>
        <end position="698"/>
    </location>
</feature>
<dbReference type="InterPro" id="IPR000531">
    <property type="entry name" value="Beta-barrel_TonB"/>
</dbReference>
<evidence type="ECO:0000256" key="2">
    <source>
        <dbReference type="ARBA" id="ARBA00022448"/>
    </source>
</evidence>
<keyword evidence="8 15" id="KW-0675">Receptor</keyword>
<evidence type="ECO:0000259" key="14">
    <source>
        <dbReference type="Pfam" id="PF07715"/>
    </source>
</evidence>
<dbReference type="KEGG" id="pcm:AY601_2348"/>
<dbReference type="Gene3D" id="2.170.130.10">
    <property type="entry name" value="TonB-dependent receptor, plug domain"/>
    <property type="match status" value="1"/>
</dbReference>
<evidence type="ECO:0000256" key="12">
    <source>
        <dbReference type="SAM" id="SignalP"/>
    </source>
</evidence>
<keyword evidence="16" id="KW-1185">Reference proteome</keyword>
<dbReference type="Proteomes" id="UP000071561">
    <property type="component" value="Chromosome"/>
</dbReference>
<comment type="subcellular location">
    <subcellularLocation>
        <location evidence="1 10">Cell outer membrane</location>
        <topology evidence="1 10">Multi-pass membrane protein</topology>
    </subcellularLocation>
</comment>
<dbReference type="PANTHER" id="PTHR30069">
    <property type="entry name" value="TONB-DEPENDENT OUTER MEMBRANE RECEPTOR"/>
    <property type="match status" value="1"/>
</dbReference>
<evidence type="ECO:0000313" key="15">
    <source>
        <dbReference type="EMBL" id="AMP99242.1"/>
    </source>
</evidence>
<feature type="signal peptide" evidence="12">
    <location>
        <begin position="1"/>
        <end position="19"/>
    </location>
</feature>
<reference evidence="15 16" key="1">
    <citation type="submission" date="2016-03" db="EMBL/GenBank/DDBJ databases">
        <title>Complete genome sequence of Pedobacter cryoconitis PAMC 27485.</title>
        <authorList>
            <person name="Lee J."/>
            <person name="Kim O.-S."/>
        </authorList>
    </citation>
    <scope>NUCLEOTIDE SEQUENCE [LARGE SCALE GENOMIC DNA]</scope>
    <source>
        <strain evidence="15 16">PAMC 27485</strain>
    </source>
</reference>
<dbReference type="Gene3D" id="2.40.170.20">
    <property type="entry name" value="TonB-dependent receptor, beta-barrel domain"/>
    <property type="match status" value="1"/>
</dbReference>
<keyword evidence="4 10" id="KW-0812">Transmembrane</keyword>
<comment type="similarity">
    <text evidence="10 11">Belongs to the TonB-dependent receptor family.</text>
</comment>
<evidence type="ECO:0000256" key="4">
    <source>
        <dbReference type="ARBA" id="ARBA00022692"/>
    </source>
</evidence>
<dbReference type="OrthoDB" id="9764669at2"/>
<sequence length="698" mass="77075" precursor="true">MRIGYLLVTVFISTATSYAQNKTVVSQQKKDTTTNNLKEVVVTGEYQPQSLKNSVYRTRIINAERIRLKAATSIQQVLNTELGFRFTSDPALGVSDVQMMGMSGRNIKILLDGVPVIDRNDERESLNQIDINTVERIEIVEGPLSVSYGSDALVGVINVITKKPGKEILNINARIQEETAGNEYSPFGKSGSHLQHVGGEWQNKGWSMLAGLTRDDFNGFNVPGPLTTTNEVALDRNRWKPKLKWMANGRLGYSNNNFNIWYRLNYLDESIDSKGGYIVNANKAINQVFTVQRYIHQLQSDYRFNDQLTLSGSVAYNTLNRATKTTEHDYATGTDQLTTGQGQQDVAKLSSGAFRTTLVYKMSGQVSFQPGIEINTDHAEGARIKGEPTINDYAFFVSSELNLIHGVTLRPGLRFIKNSVYDAPPVIPSLNTKIVLTDKLDLRLGYATGFRAPALRELYFDFIDANHTILGNLNLKAEQSNSLNASLSLATVEQEGFTVKTVLSGYYNYIKNRIDYVTSAVDPTLSELVNLAKYKTTGGTLENTLAWKHFQASLGLGMIGTYNQYSTDAKTYGESPEFVWSPEINTNLTYSLPQYGATVNLSAKFNGTRRQYESFTGDNGEGIRLTKIGSSTIADLMITKKLFKAFALNAGVNNLFNLTTLSNSSLGTGGAHGTGGQSIPTSYGRSYVVGLSFNWTKN</sequence>
<keyword evidence="2 10" id="KW-0813">Transport</keyword>
<evidence type="ECO:0000313" key="16">
    <source>
        <dbReference type="Proteomes" id="UP000071561"/>
    </source>
</evidence>
<dbReference type="EMBL" id="CP014504">
    <property type="protein sequence ID" value="AMP99242.1"/>
    <property type="molecule type" value="Genomic_DNA"/>
</dbReference>
<evidence type="ECO:0000256" key="10">
    <source>
        <dbReference type="PROSITE-ProRule" id="PRU01360"/>
    </source>
</evidence>
<evidence type="ECO:0000256" key="9">
    <source>
        <dbReference type="ARBA" id="ARBA00023237"/>
    </source>
</evidence>
<dbReference type="InterPro" id="IPR039426">
    <property type="entry name" value="TonB-dep_rcpt-like"/>
</dbReference>
<dbReference type="PANTHER" id="PTHR30069:SF29">
    <property type="entry name" value="HEMOGLOBIN AND HEMOGLOBIN-HAPTOGLOBIN-BINDING PROTEIN 1-RELATED"/>
    <property type="match status" value="1"/>
</dbReference>
<dbReference type="GO" id="GO:0015344">
    <property type="term" value="F:siderophore uptake transmembrane transporter activity"/>
    <property type="evidence" value="ECO:0007669"/>
    <property type="project" value="TreeGrafter"/>
</dbReference>
<evidence type="ECO:0000256" key="5">
    <source>
        <dbReference type="ARBA" id="ARBA00022729"/>
    </source>
</evidence>
<dbReference type="Pfam" id="PF00593">
    <property type="entry name" value="TonB_dep_Rec_b-barrel"/>
    <property type="match status" value="1"/>
</dbReference>
<evidence type="ECO:0000256" key="8">
    <source>
        <dbReference type="ARBA" id="ARBA00023170"/>
    </source>
</evidence>
<dbReference type="AlphaFoldDB" id="A0A127VD05"/>
<evidence type="ECO:0000259" key="13">
    <source>
        <dbReference type="Pfam" id="PF00593"/>
    </source>
</evidence>
<dbReference type="GO" id="GO:0044718">
    <property type="term" value="P:siderophore transmembrane transport"/>
    <property type="evidence" value="ECO:0007669"/>
    <property type="project" value="TreeGrafter"/>
</dbReference>
<gene>
    <name evidence="15" type="ORF">AY601_2348</name>
</gene>
<name>A0A127VD05_9SPHI</name>
<evidence type="ECO:0000256" key="7">
    <source>
        <dbReference type="ARBA" id="ARBA00023136"/>
    </source>
</evidence>
<dbReference type="InterPro" id="IPR036942">
    <property type="entry name" value="Beta-barrel_TonB_sf"/>
</dbReference>
<keyword evidence="6 11" id="KW-0798">TonB box</keyword>
<keyword evidence="3 10" id="KW-1134">Transmembrane beta strand</keyword>
<dbReference type="InterPro" id="IPR037066">
    <property type="entry name" value="Plug_dom_sf"/>
</dbReference>
<accession>A0A127VD05</accession>
<dbReference type="GO" id="GO:0009279">
    <property type="term" value="C:cell outer membrane"/>
    <property type="evidence" value="ECO:0007669"/>
    <property type="project" value="UniProtKB-SubCell"/>
</dbReference>
<evidence type="ECO:0000256" key="6">
    <source>
        <dbReference type="ARBA" id="ARBA00023077"/>
    </source>
</evidence>